<evidence type="ECO:0000256" key="1">
    <source>
        <dbReference type="SAM" id="Phobius"/>
    </source>
</evidence>
<evidence type="ECO:0008006" key="4">
    <source>
        <dbReference type="Google" id="ProtNLM"/>
    </source>
</evidence>
<comment type="caution">
    <text evidence="2">The sequence shown here is derived from an EMBL/GenBank/DDBJ whole genome shotgun (WGS) entry which is preliminary data.</text>
</comment>
<feature type="transmembrane region" description="Helical" evidence="1">
    <location>
        <begin position="6"/>
        <end position="25"/>
    </location>
</feature>
<evidence type="ECO:0000313" key="3">
    <source>
        <dbReference type="Proteomes" id="UP000271520"/>
    </source>
</evidence>
<keyword evidence="1" id="KW-0812">Transmembrane</keyword>
<gene>
    <name evidence="2" type="ORF">D8788_00430</name>
</gene>
<dbReference type="AlphaFoldDB" id="A0A3R9N042"/>
<keyword evidence="1" id="KW-0472">Membrane</keyword>
<dbReference type="EMBL" id="RJPW01000001">
    <property type="protein sequence ID" value="RSJ94058.1"/>
    <property type="molecule type" value="Genomic_DNA"/>
</dbReference>
<sequence length="32" mass="3561">MNLAPELVLTIIADVIAGIILYFVCKWLDGKK</sequence>
<proteinExistence type="predicted"/>
<evidence type="ECO:0000313" key="2">
    <source>
        <dbReference type="EMBL" id="RSJ94058.1"/>
    </source>
</evidence>
<name>A0A3R9N042_STRMT</name>
<organism evidence="2 3">
    <name type="scientific">Streptococcus mitis</name>
    <dbReference type="NCBI Taxonomy" id="28037"/>
    <lineage>
        <taxon>Bacteria</taxon>
        <taxon>Bacillati</taxon>
        <taxon>Bacillota</taxon>
        <taxon>Bacilli</taxon>
        <taxon>Lactobacillales</taxon>
        <taxon>Streptococcaceae</taxon>
        <taxon>Streptococcus</taxon>
        <taxon>Streptococcus mitis group</taxon>
    </lineage>
</organism>
<dbReference type="Proteomes" id="UP000271520">
    <property type="component" value="Unassembled WGS sequence"/>
</dbReference>
<accession>A0A3R9N042</accession>
<protein>
    <recommendedName>
        <fullName evidence="4">Type I toxin-antitoxin system Fst family toxin</fullName>
    </recommendedName>
</protein>
<reference evidence="2 3" key="1">
    <citation type="submission" date="2018-11" db="EMBL/GenBank/DDBJ databases">
        <title>Species Designations Belie Phenotypic and Genotypic Heterogeneity in Oral Streptococci.</title>
        <authorList>
            <person name="Velsko I."/>
        </authorList>
    </citation>
    <scope>NUCLEOTIDE SEQUENCE [LARGE SCALE GENOMIC DNA]</scope>
    <source>
        <strain evidence="2 3">BCC22</strain>
    </source>
</reference>
<keyword evidence="1" id="KW-1133">Transmembrane helix</keyword>